<gene>
    <name evidence="2" type="primary">AVEN_30017_1</name>
    <name evidence="2" type="ORF">CEXT_397971</name>
</gene>
<accession>A0AAV4XS39</accession>
<dbReference type="AlphaFoldDB" id="A0AAV4XS39"/>
<name>A0AAV4XS39_CAEEX</name>
<organism evidence="2 3">
    <name type="scientific">Caerostris extrusa</name>
    <name type="common">Bark spider</name>
    <name type="synonym">Caerostris bankana</name>
    <dbReference type="NCBI Taxonomy" id="172846"/>
    <lineage>
        <taxon>Eukaryota</taxon>
        <taxon>Metazoa</taxon>
        <taxon>Ecdysozoa</taxon>
        <taxon>Arthropoda</taxon>
        <taxon>Chelicerata</taxon>
        <taxon>Arachnida</taxon>
        <taxon>Araneae</taxon>
        <taxon>Araneomorphae</taxon>
        <taxon>Entelegynae</taxon>
        <taxon>Araneoidea</taxon>
        <taxon>Araneidae</taxon>
        <taxon>Caerostris</taxon>
    </lineage>
</organism>
<protein>
    <submittedName>
        <fullName evidence="2">Uncharacterized protein</fullName>
    </submittedName>
</protein>
<evidence type="ECO:0000313" key="2">
    <source>
        <dbReference type="EMBL" id="GIY97842.1"/>
    </source>
</evidence>
<proteinExistence type="predicted"/>
<reference evidence="2 3" key="1">
    <citation type="submission" date="2021-06" db="EMBL/GenBank/DDBJ databases">
        <title>Caerostris extrusa draft genome.</title>
        <authorList>
            <person name="Kono N."/>
            <person name="Arakawa K."/>
        </authorList>
    </citation>
    <scope>NUCLEOTIDE SEQUENCE [LARGE SCALE GENOMIC DNA]</scope>
</reference>
<feature type="compositionally biased region" description="Basic and acidic residues" evidence="1">
    <location>
        <begin position="1"/>
        <end position="10"/>
    </location>
</feature>
<evidence type="ECO:0000313" key="3">
    <source>
        <dbReference type="Proteomes" id="UP001054945"/>
    </source>
</evidence>
<sequence length="121" mass="13183">MSPNSREWKKGVGVHVPGRKGGGRDSWHVDLKAIFYGVSESRGCGCYGNPSLTIPTIFLLHQMSGRQKTTTLGGVVCVTLGQFQVWVGDDGCLSMANGPSQFAMYRLDVRHNSHWDNAANS</sequence>
<comment type="caution">
    <text evidence="2">The sequence shown here is derived from an EMBL/GenBank/DDBJ whole genome shotgun (WGS) entry which is preliminary data.</text>
</comment>
<dbReference type="EMBL" id="BPLR01000842">
    <property type="protein sequence ID" value="GIY97842.1"/>
    <property type="molecule type" value="Genomic_DNA"/>
</dbReference>
<keyword evidence="3" id="KW-1185">Reference proteome</keyword>
<evidence type="ECO:0000256" key="1">
    <source>
        <dbReference type="SAM" id="MobiDB-lite"/>
    </source>
</evidence>
<feature type="region of interest" description="Disordered" evidence="1">
    <location>
        <begin position="1"/>
        <end position="22"/>
    </location>
</feature>
<dbReference type="Proteomes" id="UP001054945">
    <property type="component" value="Unassembled WGS sequence"/>
</dbReference>